<dbReference type="Proteomes" id="UP000499080">
    <property type="component" value="Unassembled WGS sequence"/>
</dbReference>
<comment type="caution">
    <text evidence="4">The sequence shown here is derived from an EMBL/GenBank/DDBJ whole genome shotgun (WGS) entry which is preliminary data.</text>
</comment>
<sequence>MARTASLSQLSKCTESTKSFVQCQSANNEFTYGHFENTDTNTDISLKSRRMVILLVKNVFIFAVERLTINGTLYKQNGWILHSFLRSMVRLCDLGRRNAHALHSRSYPSCNPFDSKNKVNTKTYDIQAVINMWFHRVCQPKN</sequence>
<evidence type="ECO:0000313" key="1">
    <source>
        <dbReference type="EMBL" id="GBN83318.1"/>
    </source>
</evidence>
<keyword evidence="5" id="KW-1185">Reference proteome</keyword>
<name>A0A4Y2S577_ARAVE</name>
<gene>
    <name evidence="4" type="ORF">AVEN_114743_1</name>
    <name evidence="1" type="ORF">AVEN_1207_1</name>
    <name evidence="2" type="ORF">AVEN_44481_1</name>
    <name evidence="3" type="ORF">AVEN_76807_1</name>
</gene>
<dbReference type="EMBL" id="BGPR01149991">
    <property type="protein sequence ID" value="GBN83318.1"/>
    <property type="molecule type" value="Genomic_DNA"/>
</dbReference>
<evidence type="ECO:0000313" key="3">
    <source>
        <dbReference type="EMBL" id="GBN83364.1"/>
    </source>
</evidence>
<dbReference type="EMBL" id="BGPR01150023">
    <property type="protein sequence ID" value="GBN83374.1"/>
    <property type="molecule type" value="Genomic_DNA"/>
</dbReference>
<organism evidence="4 5">
    <name type="scientific">Araneus ventricosus</name>
    <name type="common">Orbweaver spider</name>
    <name type="synonym">Epeira ventricosa</name>
    <dbReference type="NCBI Taxonomy" id="182803"/>
    <lineage>
        <taxon>Eukaryota</taxon>
        <taxon>Metazoa</taxon>
        <taxon>Ecdysozoa</taxon>
        <taxon>Arthropoda</taxon>
        <taxon>Chelicerata</taxon>
        <taxon>Arachnida</taxon>
        <taxon>Araneae</taxon>
        <taxon>Araneomorphae</taxon>
        <taxon>Entelegynae</taxon>
        <taxon>Araneoidea</taxon>
        <taxon>Araneidae</taxon>
        <taxon>Araneus</taxon>
    </lineage>
</organism>
<dbReference type="AlphaFoldDB" id="A0A4Y2S577"/>
<accession>A0A4Y2S577</accession>
<proteinExistence type="predicted"/>
<protein>
    <submittedName>
        <fullName evidence="4">Uncharacterized protein</fullName>
    </submittedName>
</protein>
<reference evidence="4 5" key="1">
    <citation type="journal article" date="2019" name="Sci. Rep.">
        <title>Orb-weaving spider Araneus ventricosus genome elucidates the spidroin gene catalogue.</title>
        <authorList>
            <person name="Kono N."/>
            <person name="Nakamura H."/>
            <person name="Ohtoshi R."/>
            <person name="Moran D.A.P."/>
            <person name="Shinohara A."/>
            <person name="Yoshida Y."/>
            <person name="Fujiwara M."/>
            <person name="Mori M."/>
            <person name="Tomita M."/>
            <person name="Arakawa K."/>
        </authorList>
    </citation>
    <scope>NUCLEOTIDE SEQUENCE [LARGE SCALE GENOMIC DNA]</scope>
</reference>
<evidence type="ECO:0000313" key="4">
    <source>
        <dbReference type="EMBL" id="GBN83374.1"/>
    </source>
</evidence>
<evidence type="ECO:0000313" key="5">
    <source>
        <dbReference type="Proteomes" id="UP000499080"/>
    </source>
</evidence>
<evidence type="ECO:0000313" key="2">
    <source>
        <dbReference type="EMBL" id="GBN83355.1"/>
    </source>
</evidence>
<dbReference type="EMBL" id="BGPR01150019">
    <property type="protein sequence ID" value="GBN83364.1"/>
    <property type="molecule type" value="Genomic_DNA"/>
</dbReference>
<dbReference type="EMBL" id="BGPR01150016">
    <property type="protein sequence ID" value="GBN83355.1"/>
    <property type="molecule type" value="Genomic_DNA"/>
</dbReference>